<protein>
    <submittedName>
        <fullName evidence="1">Uncharacterized protein</fullName>
    </submittedName>
</protein>
<gene>
    <name evidence="1" type="ORF">MNBD_PLANCTO02-1590</name>
</gene>
<reference evidence="1" key="1">
    <citation type="submission" date="2018-06" db="EMBL/GenBank/DDBJ databases">
        <authorList>
            <person name="Zhirakovskaya E."/>
        </authorList>
    </citation>
    <scope>NUCLEOTIDE SEQUENCE</scope>
</reference>
<organism evidence="1">
    <name type="scientific">hydrothermal vent metagenome</name>
    <dbReference type="NCBI Taxonomy" id="652676"/>
    <lineage>
        <taxon>unclassified sequences</taxon>
        <taxon>metagenomes</taxon>
        <taxon>ecological metagenomes</taxon>
    </lineage>
</organism>
<dbReference type="AlphaFoldDB" id="A0A3B1DDB7"/>
<proteinExistence type="predicted"/>
<sequence length="445" mass="50692">VPLRDKKRGNFLNYSKLYFAQILDNLLLFYSGDHIFAIDLAATSNSKRLLWKKSLLEEFPNVRSRLQVRKILQGGKGRIGRVGRWALQDQMGRFVGGLGPVTSDVIIYQQGDKIFGIAPLSGELLWKRSGFDYGCEMIGNSEKLIVIAPGHHKGIFLSSIDGERLETQTIPEGGRLHTEGSKVVVIINSKKGNQKMLIRYDFATPRKKHLWFRSFPSNVKFKVLNNNIIASLDSEGYFHIFSLEKGRSIVKDKVKVIKNLSTFAVLTSKDRYLLMMSPPHTKVNQNGGLNMQLSDRNSDIFIEGNIYAYLRSTGKREWKTFIGYDGKKKNDDDKKKNNNSIAEKNGINPLQQLNTPFVLLSLKTYKQIKRRPVKISYHFSVLDKRNGKILCRYQTQDKNRNLNNYLSIFPYTLKVDEKTKIVKLISKHGTVTLAPVAPPVKAKKP</sequence>
<accession>A0A3B1DDB7</accession>
<feature type="non-terminal residue" evidence="1">
    <location>
        <position position="1"/>
    </location>
</feature>
<dbReference type="SUPFAM" id="SSF50998">
    <property type="entry name" value="Quinoprotein alcohol dehydrogenase-like"/>
    <property type="match status" value="1"/>
</dbReference>
<name>A0A3B1DDB7_9ZZZZ</name>
<evidence type="ECO:0000313" key="1">
    <source>
        <dbReference type="EMBL" id="VAX36851.1"/>
    </source>
</evidence>
<dbReference type="EMBL" id="UOGL01000082">
    <property type="protein sequence ID" value="VAX36851.1"/>
    <property type="molecule type" value="Genomic_DNA"/>
</dbReference>
<dbReference type="InterPro" id="IPR011047">
    <property type="entry name" value="Quinoprotein_ADH-like_sf"/>
</dbReference>